<proteinExistence type="predicted"/>
<gene>
    <name evidence="2" type="ORF">AB0E89_44125</name>
</gene>
<evidence type="ECO:0000313" key="3">
    <source>
        <dbReference type="Proteomes" id="UP001550739"/>
    </source>
</evidence>
<protein>
    <submittedName>
        <fullName evidence="2">LLM class flavin-dependent oxidoreductase</fullName>
    </submittedName>
</protein>
<organism evidence="2 3">
    <name type="scientific">Streptomyces sp. 900129855</name>
    <dbReference type="NCBI Taxonomy" id="3155129"/>
    <lineage>
        <taxon>Bacteria</taxon>
        <taxon>Bacillati</taxon>
        <taxon>Actinomycetota</taxon>
        <taxon>Actinomycetes</taxon>
        <taxon>Kitasatosporales</taxon>
        <taxon>Streptomycetaceae</taxon>
        <taxon>Streptomyces</taxon>
    </lineage>
</organism>
<keyword evidence="3" id="KW-1185">Reference proteome</keyword>
<dbReference type="InterPro" id="IPR036661">
    <property type="entry name" value="Luciferase-like_sf"/>
</dbReference>
<evidence type="ECO:0000259" key="1">
    <source>
        <dbReference type="Pfam" id="PF00296"/>
    </source>
</evidence>
<dbReference type="Proteomes" id="UP001550739">
    <property type="component" value="Unassembled WGS sequence"/>
</dbReference>
<comment type="caution">
    <text evidence="2">The sequence shown here is derived from an EMBL/GenBank/DDBJ whole genome shotgun (WGS) entry which is preliminary data.</text>
</comment>
<dbReference type="RefSeq" id="WP_334583466.1">
    <property type="nucleotide sequence ID" value="NZ_JBEZVE010000042.1"/>
</dbReference>
<name>A0ABV2ZXX3_9ACTN</name>
<reference evidence="2 3" key="1">
    <citation type="submission" date="2024-06" db="EMBL/GenBank/DDBJ databases">
        <title>The Natural Products Discovery Center: Release of the First 8490 Sequenced Strains for Exploring Actinobacteria Biosynthetic Diversity.</title>
        <authorList>
            <person name="Kalkreuter E."/>
            <person name="Kautsar S.A."/>
            <person name="Yang D."/>
            <person name="Bader C.D."/>
            <person name="Teijaro C.N."/>
            <person name="Fluegel L."/>
            <person name="Davis C.M."/>
            <person name="Simpson J.R."/>
            <person name="Lauterbach L."/>
            <person name="Steele A.D."/>
            <person name="Gui C."/>
            <person name="Meng S."/>
            <person name="Li G."/>
            <person name="Viehrig K."/>
            <person name="Ye F."/>
            <person name="Su P."/>
            <person name="Kiefer A.F."/>
            <person name="Nichols A."/>
            <person name="Cepeda A.J."/>
            <person name="Yan W."/>
            <person name="Fan B."/>
            <person name="Jiang Y."/>
            <person name="Adhikari A."/>
            <person name="Zheng C.-J."/>
            <person name="Schuster L."/>
            <person name="Cowan T.M."/>
            <person name="Smanski M.J."/>
            <person name="Chevrette M.G."/>
            <person name="De Carvalho L.P.S."/>
            <person name="Shen B."/>
        </authorList>
    </citation>
    <scope>NUCLEOTIDE SEQUENCE [LARGE SCALE GENOMIC DNA]</scope>
    <source>
        <strain evidence="2 3">NPDC033843</strain>
    </source>
</reference>
<evidence type="ECO:0000313" key="2">
    <source>
        <dbReference type="EMBL" id="MEU3787431.1"/>
    </source>
</evidence>
<feature type="domain" description="Luciferase-like" evidence="1">
    <location>
        <begin position="9"/>
        <end position="88"/>
    </location>
</feature>
<sequence>MLPPAIGGKDVFAQLGIWLAATERIVVGSGIANMWARPGRTMHGAAAVLADGYPGRFVLGIGTGKADQAAAVGLRYDRPLAQLRSYLDRP</sequence>
<dbReference type="SUPFAM" id="SSF51679">
    <property type="entry name" value="Bacterial luciferase-like"/>
    <property type="match status" value="1"/>
</dbReference>
<dbReference type="Gene3D" id="3.20.20.30">
    <property type="entry name" value="Luciferase-like domain"/>
    <property type="match status" value="1"/>
</dbReference>
<accession>A0ABV2ZXX3</accession>
<dbReference type="InterPro" id="IPR011251">
    <property type="entry name" value="Luciferase-like_dom"/>
</dbReference>
<dbReference type="EMBL" id="JBEZVE010000042">
    <property type="protein sequence ID" value="MEU3787431.1"/>
    <property type="molecule type" value="Genomic_DNA"/>
</dbReference>
<dbReference type="Pfam" id="PF00296">
    <property type="entry name" value="Bac_luciferase"/>
    <property type="match status" value="1"/>
</dbReference>